<keyword evidence="5 9" id="KW-0812">Transmembrane</keyword>
<feature type="domain" description="ABC transmembrane type-1" evidence="10">
    <location>
        <begin position="92"/>
        <end position="407"/>
    </location>
</feature>
<dbReference type="RefSeq" id="WP_271886674.1">
    <property type="nucleotide sequence ID" value="NZ_CP067136.1"/>
</dbReference>
<feature type="transmembrane region" description="Helical" evidence="9">
    <location>
        <begin position="287"/>
        <end position="312"/>
    </location>
</feature>
<name>A0ABY7SIR1_9RHOB</name>
<dbReference type="EMBL" id="CP067136">
    <property type="protein sequence ID" value="WCR06886.1"/>
    <property type="molecule type" value="Genomic_DNA"/>
</dbReference>
<dbReference type="PANTHER" id="PTHR30614:SF37">
    <property type="entry name" value="AMINO-ACID ABC TRANSPORTER PERMEASE PROTEIN YHDX-RELATED"/>
    <property type="match status" value="1"/>
</dbReference>
<keyword evidence="8 9" id="KW-0472">Membrane</keyword>
<comment type="subcellular location">
    <subcellularLocation>
        <location evidence="1">Cell inner membrane</location>
        <topology evidence="1">Multi-pass membrane protein</topology>
    </subcellularLocation>
    <subcellularLocation>
        <location evidence="9">Cell membrane</location>
        <topology evidence="9">Multi-pass membrane protein</topology>
    </subcellularLocation>
</comment>
<evidence type="ECO:0000313" key="11">
    <source>
        <dbReference type="EMBL" id="WCR06886.1"/>
    </source>
</evidence>
<evidence type="ECO:0000256" key="7">
    <source>
        <dbReference type="ARBA" id="ARBA00022989"/>
    </source>
</evidence>
<dbReference type="SUPFAM" id="SSF161098">
    <property type="entry name" value="MetI-like"/>
    <property type="match status" value="2"/>
</dbReference>
<proteinExistence type="inferred from homology"/>
<dbReference type="Pfam" id="PF00528">
    <property type="entry name" value="BPD_transp_1"/>
    <property type="match status" value="1"/>
</dbReference>
<evidence type="ECO:0000313" key="12">
    <source>
        <dbReference type="Proteomes" id="UP001219349"/>
    </source>
</evidence>
<dbReference type="InterPro" id="IPR000515">
    <property type="entry name" value="MetI-like"/>
</dbReference>
<organism evidence="11 12">
    <name type="scientific">Paracoccus fistulariae</name>
    <dbReference type="NCBI Taxonomy" id="658446"/>
    <lineage>
        <taxon>Bacteria</taxon>
        <taxon>Pseudomonadati</taxon>
        <taxon>Pseudomonadota</taxon>
        <taxon>Alphaproteobacteria</taxon>
        <taxon>Rhodobacterales</taxon>
        <taxon>Paracoccaceae</taxon>
        <taxon>Paracoccus</taxon>
    </lineage>
</organism>
<dbReference type="InterPro" id="IPR010065">
    <property type="entry name" value="AA_ABC_transptr_permease_3TM"/>
</dbReference>
<protein>
    <submittedName>
        <fullName evidence="11">ABC transporter permease subunit</fullName>
    </submittedName>
</protein>
<feature type="transmembrane region" description="Helical" evidence="9">
    <location>
        <begin position="96"/>
        <end position="118"/>
    </location>
</feature>
<evidence type="ECO:0000256" key="1">
    <source>
        <dbReference type="ARBA" id="ARBA00004429"/>
    </source>
</evidence>
<reference evidence="11 12" key="1">
    <citation type="submission" date="2021-01" db="EMBL/GenBank/DDBJ databases">
        <title>Biogeographic distribution of Paracoccus.</title>
        <authorList>
            <person name="Hollensteiner J."/>
            <person name="Leineberger J."/>
            <person name="Brinkhoff T."/>
            <person name="Daniel R."/>
        </authorList>
    </citation>
    <scope>NUCLEOTIDE SEQUENCE [LARGE SCALE GENOMIC DNA]</scope>
    <source>
        <strain evidence="11 12">KCTC 22803</strain>
    </source>
</reference>
<evidence type="ECO:0000256" key="2">
    <source>
        <dbReference type="ARBA" id="ARBA00010072"/>
    </source>
</evidence>
<dbReference type="InterPro" id="IPR043429">
    <property type="entry name" value="ArtM/GltK/GlnP/TcyL/YhdX-like"/>
</dbReference>
<dbReference type="PROSITE" id="PS50928">
    <property type="entry name" value="ABC_TM1"/>
    <property type="match status" value="1"/>
</dbReference>
<evidence type="ECO:0000256" key="8">
    <source>
        <dbReference type="ARBA" id="ARBA00023136"/>
    </source>
</evidence>
<feature type="transmembrane region" description="Helical" evidence="9">
    <location>
        <begin position="388"/>
        <end position="409"/>
    </location>
</feature>
<dbReference type="CDD" id="cd06261">
    <property type="entry name" value="TM_PBP2"/>
    <property type="match status" value="1"/>
</dbReference>
<sequence>MADTAIPAKEPFRLSMLIYDRRYRSLTFQVIVFILVMAFGWWLVSNTVRNLEVLGKDFKFDFLSQRAGYDIPQPPIPYTADDTHLRAAVVGVLNTLIITVLGCVAATVLGVIVGVARLSNNWLFARLMTVYVEAFRNVPLLLWILVVFSVFREILPPPNAFRGEDPAASMILFDNVALTNRYTAIPTLGMTNDPGSLDLGWRVTISWAAIAFIVVLIGGWLVHKAIVKWAQATQDQTGQRPTTWWMSLIVMVLPSLLLIWYFGLHMIPPELKGFNFTGGLNISNALVALWLALTLYTAAFIAEIVRAGILAISKGQSEAAFALGISPRRTMNLVILPQALRVIVPPLISQYLNLMKNSSLAIAVGFMELKGTLGGTTLNQTGRELESILLMMGIYLILSLIISSGMNLFNARVKLKER</sequence>
<evidence type="ECO:0000256" key="6">
    <source>
        <dbReference type="ARBA" id="ARBA00022970"/>
    </source>
</evidence>
<evidence type="ECO:0000256" key="5">
    <source>
        <dbReference type="ARBA" id="ARBA00022692"/>
    </source>
</evidence>
<feature type="transmembrane region" description="Helical" evidence="9">
    <location>
        <begin position="130"/>
        <end position="151"/>
    </location>
</feature>
<evidence type="ECO:0000256" key="4">
    <source>
        <dbReference type="ARBA" id="ARBA00022475"/>
    </source>
</evidence>
<evidence type="ECO:0000256" key="3">
    <source>
        <dbReference type="ARBA" id="ARBA00022448"/>
    </source>
</evidence>
<gene>
    <name evidence="11" type="ORF">JHX87_15650</name>
</gene>
<keyword evidence="12" id="KW-1185">Reference proteome</keyword>
<feature type="transmembrane region" description="Helical" evidence="9">
    <location>
        <begin position="26"/>
        <end position="44"/>
    </location>
</feature>
<evidence type="ECO:0000256" key="9">
    <source>
        <dbReference type="RuleBase" id="RU363032"/>
    </source>
</evidence>
<keyword evidence="3 9" id="KW-0813">Transport</keyword>
<accession>A0ABY7SIR1</accession>
<dbReference type="Proteomes" id="UP001219349">
    <property type="component" value="Chromosome"/>
</dbReference>
<feature type="transmembrane region" description="Helical" evidence="9">
    <location>
        <begin position="199"/>
        <end position="222"/>
    </location>
</feature>
<dbReference type="NCBIfam" id="TIGR01726">
    <property type="entry name" value="HEQRo_perm_3TM"/>
    <property type="match status" value="1"/>
</dbReference>
<dbReference type="InterPro" id="IPR035906">
    <property type="entry name" value="MetI-like_sf"/>
</dbReference>
<dbReference type="PANTHER" id="PTHR30614">
    <property type="entry name" value="MEMBRANE COMPONENT OF AMINO ACID ABC TRANSPORTER"/>
    <property type="match status" value="1"/>
</dbReference>
<keyword evidence="4" id="KW-1003">Cell membrane</keyword>
<keyword evidence="7 9" id="KW-1133">Transmembrane helix</keyword>
<evidence type="ECO:0000259" key="10">
    <source>
        <dbReference type="PROSITE" id="PS50928"/>
    </source>
</evidence>
<keyword evidence="6" id="KW-0029">Amino-acid transport</keyword>
<dbReference type="Gene3D" id="1.10.3720.10">
    <property type="entry name" value="MetI-like"/>
    <property type="match status" value="2"/>
</dbReference>
<comment type="similarity">
    <text evidence="2">Belongs to the binding-protein-dependent transport system permease family. HisMQ subfamily.</text>
</comment>
<feature type="transmembrane region" description="Helical" evidence="9">
    <location>
        <begin position="243"/>
        <end position="267"/>
    </location>
</feature>